<dbReference type="Gene3D" id="3.40.50.720">
    <property type="entry name" value="NAD(P)-binding Rossmann-like Domain"/>
    <property type="match status" value="1"/>
</dbReference>
<evidence type="ECO:0000256" key="1">
    <source>
        <dbReference type="ARBA" id="ARBA00006484"/>
    </source>
</evidence>
<reference evidence="4 5" key="1">
    <citation type="submission" date="2013-04" db="EMBL/GenBank/DDBJ databases">
        <title>Oceanococcus atlanticus 22II-S10r2 Genome Sequencing.</title>
        <authorList>
            <person name="Lai Q."/>
            <person name="Li G."/>
            <person name="Shao Z."/>
        </authorList>
    </citation>
    <scope>NUCLEOTIDE SEQUENCE [LARGE SCALE GENOMIC DNA]</scope>
    <source>
        <strain evidence="4 5">22II-S10r2</strain>
    </source>
</reference>
<feature type="transmembrane region" description="Helical" evidence="3">
    <location>
        <begin position="20"/>
        <end position="40"/>
    </location>
</feature>
<accession>A0A1Y1SF52</accession>
<evidence type="ECO:0000256" key="3">
    <source>
        <dbReference type="SAM" id="Phobius"/>
    </source>
</evidence>
<comment type="caution">
    <text evidence="4">The sequence shown here is derived from an EMBL/GenBank/DDBJ whole genome shotgun (WGS) entry which is preliminary data.</text>
</comment>
<sequence length="236" mass="25122">MQTPSALAGRKILITGATGVLGRALSVTLAQMGAELILLARRKSRLEELDDVIAEAGGTPPTLVELDFLRADDILYQELAGALAQEHAADGLHGLVLASGLHTGLHPLEHLSIKDWRKIFDVNLNGPFLLVHQLLPLLKQAQGHLIGITAPQDNMSHAFWGAYGASKAALDALLAGCAEENEKTLQVTRFAPAPMPSPIRGAVYPGETLDSLPPVQNNVDQIVALLERPLSPAGRI</sequence>
<keyword evidence="3" id="KW-0472">Membrane</keyword>
<dbReference type="PRINTS" id="PR00081">
    <property type="entry name" value="GDHRDH"/>
</dbReference>
<dbReference type="SUPFAM" id="SSF51735">
    <property type="entry name" value="NAD(P)-binding Rossmann-fold domains"/>
    <property type="match status" value="1"/>
</dbReference>
<dbReference type="InterPro" id="IPR002347">
    <property type="entry name" value="SDR_fam"/>
</dbReference>
<dbReference type="AlphaFoldDB" id="A0A1Y1SF52"/>
<dbReference type="PANTHER" id="PTHR44196">
    <property type="entry name" value="DEHYDROGENASE/REDUCTASE SDR FAMILY MEMBER 7B"/>
    <property type="match status" value="1"/>
</dbReference>
<dbReference type="Pfam" id="PF00106">
    <property type="entry name" value="adh_short"/>
    <property type="match status" value="1"/>
</dbReference>
<name>A0A1Y1SF52_9GAMM</name>
<evidence type="ECO:0000313" key="5">
    <source>
        <dbReference type="Proteomes" id="UP000192342"/>
    </source>
</evidence>
<gene>
    <name evidence="4" type="ORF">ATO7_00390</name>
</gene>
<dbReference type="EMBL" id="AQQV01000001">
    <property type="protein sequence ID" value="ORE88287.1"/>
    <property type="molecule type" value="Genomic_DNA"/>
</dbReference>
<dbReference type="RefSeq" id="WP_083558944.1">
    <property type="nucleotide sequence ID" value="NZ_AQQV01000001.1"/>
</dbReference>
<dbReference type="PANTHER" id="PTHR44196:SF4">
    <property type="entry name" value="SHORT CHAIN DEHYDROGENASE"/>
    <property type="match status" value="1"/>
</dbReference>
<protein>
    <submittedName>
        <fullName evidence="4">Short-chain dehydrogenase</fullName>
    </submittedName>
</protein>
<dbReference type="STRING" id="1317117.ATO7_00390"/>
<keyword evidence="2" id="KW-0560">Oxidoreductase</keyword>
<keyword evidence="3" id="KW-0812">Transmembrane</keyword>
<comment type="similarity">
    <text evidence="1">Belongs to the short-chain dehydrogenases/reductases (SDR) family.</text>
</comment>
<dbReference type="InterPro" id="IPR036291">
    <property type="entry name" value="NAD(P)-bd_dom_sf"/>
</dbReference>
<keyword evidence="5" id="KW-1185">Reference proteome</keyword>
<evidence type="ECO:0000256" key="2">
    <source>
        <dbReference type="ARBA" id="ARBA00023002"/>
    </source>
</evidence>
<dbReference type="Proteomes" id="UP000192342">
    <property type="component" value="Unassembled WGS sequence"/>
</dbReference>
<keyword evidence="3" id="KW-1133">Transmembrane helix</keyword>
<evidence type="ECO:0000313" key="4">
    <source>
        <dbReference type="EMBL" id="ORE88287.1"/>
    </source>
</evidence>
<proteinExistence type="inferred from homology"/>
<organism evidence="4 5">
    <name type="scientific">Oceanococcus atlanticus</name>
    <dbReference type="NCBI Taxonomy" id="1317117"/>
    <lineage>
        <taxon>Bacteria</taxon>
        <taxon>Pseudomonadati</taxon>
        <taxon>Pseudomonadota</taxon>
        <taxon>Gammaproteobacteria</taxon>
        <taxon>Chromatiales</taxon>
        <taxon>Oceanococcaceae</taxon>
        <taxon>Oceanococcus</taxon>
    </lineage>
</organism>
<dbReference type="OrthoDB" id="9790785at2"/>
<dbReference type="GO" id="GO:0016020">
    <property type="term" value="C:membrane"/>
    <property type="evidence" value="ECO:0007669"/>
    <property type="project" value="TreeGrafter"/>
</dbReference>
<dbReference type="GO" id="GO:0016491">
    <property type="term" value="F:oxidoreductase activity"/>
    <property type="evidence" value="ECO:0007669"/>
    <property type="project" value="UniProtKB-KW"/>
</dbReference>